<gene>
    <name evidence="1" type="ORF">LXD69_04880</name>
</gene>
<dbReference type="EMBL" id="CP090145">
    <property type="protein sequence ID" value="UOX34846.1"/>
    <property type="molecule type" value="Genomic_DNA"/>
</dbReference>
<evidence type="ECO:0000313" key="2">
    <source>
        <dbReference type="Proteomes" id="UP000830454"/>
    </source>
</evidence>
<sequence>MAKSNGILKIEGTIEDLTFYKKDGKNFVRRKGGVSRERILNDPSFIRTRENGAEFSHSASAGKLLRLALGGLVFKAKDSKLSSRMLQLMSKIKNLDTVSLRGQRKVSEGVSTAQGKQILKGFDFNANAPLNNVLFAPFVFESANGVISFTDFIPAEQLQFPQGATHFSMQSVVLHLDFETGESEIGYSNVVNLPISFTPNASVLTPASVPTGNGCQLFLMLISFYQELNGVQYSLKNEEFNVLSIIEVL</sequence>
<name>A0ABY4HRK9_9FLAO</name>
<accession>A0ABY4HRK9</accession>
<dbReference type="RefSeq" id="WP_246917918.1">
    <property type="nucleotide sequence ID" value="NZ_CP090145.1"/>
</dbReference>
<dbReference type="Proteomes" id="UP000830454">
    <property type="component" value="Chromosome"/>
</dbReference>
<reference evidence="1" key="2">
    <citation type="submission" date="2022-04" db="EMBL/GenBank/DDBJ databases">
        <title>Complete Genome Sequence of Flavobacterium sediminilitoris YSM-43, Isolated from a Tidal Sediment.</title>
        <authorList>
            <person name="Lee P.A."/>
        </authorList>
    </citation>
    <scope>NUCLEOTIDE SEQUENCE</scope>
    <source>
        <strain evidence="1">YSM-43</strain>
    </source>
</reference>
<protein>
    <submittedName>
        <fullName evidence="1">Uncharacterized protein</fullName>
    </submittedName>
</protein>
<keyword evidence="2" id="KW-1185">Reference proteome</keyword>
<evidence type="ECO:0000313" key="1">
    <source>
        <dbReference type="EMBL" id="UOX34846.1"/>
    </source>
</evidence>
<organism evidence="1 2">
    <name type="scientific">Flavobacterium sediminilitoris</name>
    <dbReference type="NCBI Taxonomy" id="2024526"/>
    <lineage>
        <taxon>Bacteria</taxon>
        <taxon>Pseudomonadati</taxon>
        <taxon>Bacteroidota</taxon>
        <taxon>Flavobacteriia</taxon>
        <taxon>Flavobacteriales</taxon>
        <taxon>Flavobacteriaceae</taxon>
        <taxon>Flavobacterium</taxon>
    </lineage>
</organism>
<reference evidence="1" key="1">
    <citation type="submission" date="2021-12" db="EMBL/GenBank/DDBJ databases">
        <authorList>
            <person name="Cha I.-T."/>
            <person name="Lee K.-E."/>
            <person name="Park S.-J."/>
        </authorList>
    </citation>
    <scope>NUCLEOTIDE SEQUENCE</scope>
    <source>
        <strain evidence="1">YSM-43</strain>
    </source>
</reference>
<proteinExistence type="predicted"/>